<feature type="transmembrane region" description="Helical" evidence="1">
    <location>
        <begin position="281"/>
        <end position="305"/>
    </location>
</feature>
<dbReference type="InterPro" id="IPR036259">
    <property type="entry name" value="MFS_trans_sf"/>
</dbReference>
<feature type="transmembrane region" description="Helical" evidence="1">
    <location>
        <begin position="176"/>
        <end position="196"/>
    </location>
</feature>
<feature type="transmembrane region" description="Helical" evidence="1">
    <location>
        <begin position="217"/>
        <end position="234"/>
    </location>
</feature>
<organism evidence="2 3">
    <name type="scientific">Mycena indigotica</name>
    <dbReference type="NCBI Taxonomy" id="2126181"/>
    <lineage>
        <taxon>Eukaryota</taxon>
        <taxon>Fungi</taxon>
        <taxon>Dikarya</taxon>
        <taxon>Basidiomycota</taxon>
        <taxon>Agaricomycotina</taxon>
        <taxon>Agaricomycetes</taxon>
        <taxon>Agaricomycetidae</taxon>
        <taxon>Agaricales</taxon>
        <taxon>Marasmiineae</taxon>
        <taxon>Mycenaceae</taxon>
        <taxon>Mycena</taxon>
    </lineage>
</organism>
<dbReference type="AlphaFoldDB" id="A0A8H6WBH5"/>
<dbReference type="GeneID" id="59343327"/>
<feature type="transmembrane region" description="Helical" evidence="1">
    <location>
        <begin position="69"/>
        <end position="88"/>
    </location>
</feature>
<sequence length="355" mass="37427">MSSVDIELVERRTATTTATPTPDVSEGGYGWVVVLGCAVITWWYLGISYSWGIVQAALVRRGLASPSTLSFVGSSAVACISGLAVVNAHMIRHLGAQRTALLGITMIGVGQLLSSFAIGDWDEVLSASWSCPLPPHSTSTTDEVSRTGSCTRRGGLGGVVNSFFIDALIEKLDLGWTFRILGIITLATGIPAALLVKERTPIRTTGFVDPSLFRDPKFITLFLAGAIGTFPLFVPPFFLPLYSASLHLSARAGAAAGRDVQLRLRARPAHLSPRCSGRRGVGVAMGMTVTGWVGGYLMGAPIAGYLLSAYGGGAQDASLEAYHPAMWYAGLMALGAAGLVSLRRFTSSTKLFAKI</sequence>
<feature type="transmembrane region" description="Helical" evidence="1">
    <location>
        <begin position="325"/>
        <end position="342"/>
    </location>
</feature>
<name>A0A8H6WBH5_9AGAR</name>
<reference evidence="2" key="1">
    <citation type="submission" date="2020-05" db="EMBL/GenBank/DDBJ databases">
        <title>Mycena genomes resolve the evolution of fungal bioluminescence.</title>
        <authorList>
            <person name="Tsai I.J."/>
        </authorList>
    </citation>
    <scope>NUCLEOTIDE SEQUENCE</scope>
    <source>
        <strain evidence="2">171206Taipei</strain>
    </source>
</reference>
<dbReference type="EMBL" id="JACAZF010000003">
    <property type="protein sequence ID" value="KAF7310246.1"/>
    <property type="molecule type" value="Genomic_DNA"/>
</dbReference>
<proteinExistence type="predicted"/>
<feature type="transmembrane region" description="Helical" evidence="1">
    <location>
        <begin position="100"/>
        <end position="119"/>
    </location>
</feature>
<evidence type="ECO:0000256" key="1">
    <source>
        <dbReference type="SAM" id="Phobius"/>
    </source>
</evidence>
<dbReference type="RefSeq" id="XP_037223696.1">
    <property type="nucleotide sequence ID" value="XM_037360811.1"/>
</dbReference>
<evidence type="ECO:0000313" key="2">
    <source>
        <dbReference type="EMBL" id="KAF7310246.1"/>
    </source>
</evidence>
<keyword evidence="1" id="KW-0472">Membrane</keyword>
<dbReference type="Proteomes" id="UP000636479">
    <property type="component" value="Unassembled WGS sequence"/>
</dbReference>
<evidence type="ECO:0000313" key="3">
    <source>
        <dbReference type="Proteomes" id="UP000636479"/>
    </source>
</evidence>
<comment type="caution">
    <text evidence="2">The sequence shown here is derived from an EMBL/GenBank/DDBJ whole genome shotgun (WGS) entry which is preliminary data.</text>
</comment>
<dbReference type="PANTHER" id="PTHR11360:SF305">
    <property type="entry name" value="MAJOR FACILITATOR SUPERFAMILY (MFS) PROFILE DOMAIN-CONTAINING PROTEIN"/>
    <property type="match status" value="1"/>
</dbReference>
<protein>
    <submittedName>
        <fullName evidence="2">Monocarboxylate transporter</fullName>
    </submittedName>
</protein>
<dbReference type="PANTHER" id="PTHR11360">
    <property type="entry name" value="MONOCARBOXYLATE TRANSPORTER"/>
    <property type="match status" value="1"/>
</dbReference>
<dbReference type="SUPFAM" id="SSF103473">
    <property type="entry name" value="MFS general substrate transporter"/>
    <property type="match status" value="1"/>
</dbReference>
<dbReference type="OrthoDB" id="2213137at2759"/>
<gene>
    <name evidence="2" type="ORF">MIND_00398400</name>
</gene>
<keyword evidence="1" id="KW-1133">Transmembrane helix</keyword>
<feature type="transmembrane region" description="Helical" evidence="1">
    <location>
        <begin position="29"/>
        <end position="49"/>
    </location>
</feature>
<accession>A0A8H6WBH5</accession>
<dbReference type="InterPro" id="IPR050327">
    <property type="entry name" value="Proton-linked_MCT"/>
</dbReference>
<keyword evidence="1" id="KW-0812">Transmembrane</keyword>
<keyword evidence="3" id="KW-1185">Reference proteome</keyword>